<evidence type="ECO:0000313" key="1">
    <source>
        <dbReference type="EMBL" id="MBD2753721.1"/>
    </source>
</evidence>
<organism evidence="1 2">
    <name type="scientific">Spirosoma validum</name>
    <dbReference type="NCBI Taxonomy" id="2771355"/>
    <lineage>
        <taxon>Bacteria</taxon>
        <taxon>Pseudomonadati</taxon>
        <taxon>Bacteroidota</taxon>
        <taxon>Cytophagia</taxon>
        <taxon>Cytophagales</taxon>
        <taxon>Cytophagaceae</taxon>
        <taxon>Spirosoma</taxon>
    </lineage>
</organism>
<dbReference type="RefSeq" id="WP_191039369.1">
    <property type="nucleotide sequence ID" value="NZ_JACXAA010000004.1"/>
</dbReference>
<protein>
    <submittedName>
        <fullName evidence="1">Uncharacterized protein</fullName>
    </submittedName>
</protein>
<dbReference type="EMBL" id="JACXAA010000004">
    <property type="protein sequence ID" value="MBD2753721.1"/>
    <property type="molecule type" value="Genomic_DNA"/>
</dbReference>
<reference evidence="1" key="1">
    <citation type="submission" date="2020-09" db="EMBL/GenBank/DDBJ databases">
        <authorList>
            <person name="Kim M.K."/>
        </authorList>
    </citation>
    <scope>NUCLEOTIDE SEQUENCE</scope>
    <source>
        <strain evidence="1">BT704</strain>
    </source>
</reference>
<name>A0A927B1N3_9BACT</name>
<dbReference type="AlphaFoldDB" id="A0A927B1N3"/>
<keyword evidence="2" id="KW-1185">Reference proteome</keyword>
<evidence type="ECO:0000313" key="2">
    <source>
        <dbReference type="Proteomes" id="UP000653797"/>
    </source>
</evidence>
<gene>
    <name evidence="1" type="ORF">IC230_12525</name>
</gene>
<accession>A0A927B1N3</accession>
<comment type="caution">
    <text evidence="1">The sequence shown here is derived from an EMBL/GenBank/DDBJ whole genome shotgun (WGS) entry which is preliminary data.</text>
</comment>
<sequence length="77" mass="8923">MWTELLDKRHEPGRYVLIRSDGLVVYANENGTIDRQKSVENPSETVTMLSRVPGIRVVPPAKQKDIIKKINFYLERL</sequence>
<dbReference type="Proteomes" id="UP000653797">
    <property type="component" value="Unassembled WGS sequence"/>
</dbReference>
<proteinExistence type="predicted"/>